<dbReference type="AlphaFoldDB" id="A0ABD0NR14"/>
<feature type="non-terminal residue" evidence="2">
    <location>
        <position position="1"/>
    </location>
</feature>
<organism evidence="2 3">
    <name type="scientific">Cirrhinus mrigala</name>
    <name type="common">Mrigala</name>
    <dbReference type="NCBI Taxonomy" id="683832"/>
    <lineage>
        <taxon>Eukaryota</taxon>
        <taxon>Metazoa</taxon>
        <taxon>Chordata</taxon>
        <taxon>Craniata</taxon>
        <taxon>Vertebrata</taxon>
        <taxon>Euteleostomi</taxon>
        <taxon>Actinopterygii</taxon>
        <taxon>Neopterygii</taxon>
        <taxon>Teleostei</taxon>
        <taxon>Ostariophysi</taxon>
        <taxon>Cypriniformes</taxon>
        <taxon>Cyprinidae</taxon>
        <taxon>Labeoninae</taxon>
        <taxon>Labeonini</taxon>
        <taxon>Cirrhinus</taxon>
    </lineage>
</organism>
<evidence type="ECO:0000256" key="1">
    <source>
        <dbReference type="SAM" id="MobiDB-lite"/>
    </source>
</evidence>
<name>A0ABD0NR14_CIRMR</name>
<accession>A0ABD0NR14</accession>
<dbReference type="EMBL" id="JAMKFB020000020">
    <property type="protein sequence ID" value="KAL0164167.1"/>
    <property type="molecule type" value="Genomic_DNA"/>
</dbReference>
<feature type="non-terminal residue" evidence="2">
    <location>
        <position position="59"/>
    </location>
</feature>
<evidence type="ECO:0000313" key="3">
    <source>
        <dbReference type="Proteomes" id="UP001529510"/>
    </source>
</evidence>
<gene>
    <name evidence="2" type="ORF">M9458_039920</name>
</gene>
<reference evidence="2 3" key="1">
    <citation type="submission" date="2024-05" db="EMBL/GenBank/DDBJ databases">
        <title>Genome sequencing and assembly of Indian major carp, Cirrhinus mrigala (Hamilton, 1822).</title>
        <authorList>
            <person name="Mohindra V."/>
            <person name="Chowdhury L.M."/>
            <person name="Lal K."/>
            <person name="Jena J.K."/>
        </authorList>
    </citation>
    <scope>NUCLEOTIDE SEQUENCE [LARGE SCALE GENOMIC DNA]</scope>
    <source>
        <strain evidence="2">CM1030</strain>
        <tissue evidence="2">Blood</tissue>
    </source>
</reference>
<feature type="region of interest" description="Disordered" evidence="1">
    <location>
        <begin position="37"/>
        <end position="59"/>
    </location>
</feature>
<sequence length="59" mass="6890">YIRCGFVPSFCPTSQEWCILKEMKMNCMLISEHMGSPRSNTLRPNHPHGSWKSLSEKFM</sequence>
<dbReference type="Proteomes" id="UP001529510">
    <property type="component" value="Unassembled WGS sequence"/>
</dbReference>
<proteinExistence type="predicted"/>
<keyword evidence="3" id="KW-1185">Reference proteome</keyword>
<evidence type="ECO:0000313" key="2">
    <source>
        <dbReference type="EMBL" id="KAL0164167.1"/>
    </source>
</evidence>
<protein>
    <submittedName>
        <fullName evidence="2">Uncharacterized protein</fullName>
    </submittedName>
</protein>
<comment type="caution">
    <text evidence="2">The sequence shown here is derived from an EMBL/GenBank/DDBJ whole genome shotgun (WGS) entry which is preliminary data.</text>
</comment>